<feature type="compositionally biased region" description="Basic residues" evidence="1">
    <location>
        <begin position="1"/>
        <end position="13"/>
    </location>
</feature>
<sequence>MQSKQRRKSRKNNRYNQNPPQVHRSSSTQDLPKLPESPKFHFTSATHCLTGAADKKTRKKGTRITRQPVVLSTFPR</sequence>
<dbReference type="AlphaFoldDB" id="A0A154P720"/>
<accession>A0A154P720</accession>
<proteinExistence type="predicted"/>
<name>A0A154P720_DUFNO</name>
<dbReference type="EMBL" id="KQ434827">
    <property type="protein sequence ID" value="KZC07662.1"/>
    <property type="molecule type" value="Genomic_DNA"/>
</dbReference>
<evidence type="ECO:0000313" key="3">
    <source>
        <dbReference type="Proteomes" id="UP000076502"/>
    </source>
</evidence>
<protein>
    <submittedName>
        <fullName evidence="2">Uncharacterized protein</fullName>
    </submittedName>
</protein>
<evidence type="ECO:0000313" key="2">
    <source>
        <dbReference type="EMBL" id="KZC07662.1"/>
    </source>
</evidence>
<dbReference type="Proteomes" id="UP000076502">
    <property type="component" value="Unassembled WGS sequence"/>
</dbReference>
<feature type="compositionally biased region" description="Polar residues" evidence="1">
    <location>
        <begin position="19"/>
        <end position="30"/>
    </location>
</feature>
<organism evidence="2 3">
    <name type="scientific">Dufourea novaeangliae</name>
    <name type="common">Sweat bee</name>
    <dbReference type="NCBI Taxonomy" id="178035"/>
    <lineage>
        <taxon>Eukaryota</taxon>
        <taxon>Metazoa</taxon>
        <taxon>Ecdysozoa</taxon>
        <taxon>Arthropoda</taxon>
        <taxon>Hexapoda</taxon>
        <taxon>Insecta</taxon>
        <taxon>Pterygota</taxon>
        <taxon>Neoptera</taxon>
        <taxon>Endopterygota</taxon>
        <taxon>Hymenoptera</taxon>
        <taxon>Apocrita</taxon>
        <taxon>Aculeata</taxon>
        <taxon>Apoidea</taxon>
        <taxon>Anthophila</taxon>
        <taxon>Halictidae</taxon>
        <taxon>Rophitinae</taxon>
        <taxon>Dufourea</taxon>
    </lineage>
</organism>
<feature type="region of interest" description="Disordered" evidence="1">
    <location>
        <begin position="1"/>
        <end position="76"/>
    </location>
</feature>
<reference evidence="2 3" key="1">
    <citation type="submission" date="2015-07" db="EMBL/GenBank/DDBJ databases">
        <title>The genome of Dufourea novaeangliae.</title>
        <authorList>
            <person name="Pan H."/>
            <person name="Kapheim K."/>
        </authorList>
    </citation>
    <scope>NUCLEOTIDE SEQUENCE [LARGE SCALE GENOMIC DNA]</scope>
    <source>
        <strain evidence="2">0120121106</strain>
        <tissue evidence="2">Whole body</tissue>
    </source>
</reference>
<gene>
    <name evidence="2" type="ORF">WN55_08434</name>
</gene>
<keyword evidence="3" id="KW-1185">Reference proteome</keyword>
<evidence type="ECO:0000256" key="1">
    <source>
        <dbReference type="SAM" id="MobiDB-lite"/>
    </source>
</evidence>